<dbReference type="AlphaFoldDB" id="A0A9P6BXJ2"/>
<gene>
    <name evidence="2" type="ORF">P691DRAFT_788420</name>
</gene>
<organism evidence="2 3">
    <name type="scientific">Macrolepiota fuliginosa MF-IS2</name>
    <dbReference type="NCBI Taxonomy" id="1400762"/>
    <lineage>
        <taxon>Eukaryota</taxon>
        <taxon>Fungi</taxon>
        <taxon>Dikarya</taxon>
        <taxon>Basidiomycota</taxon>
        <taxon>Agaricomycotina</taxon>
        <taxon>Agaricomycetes</taxon>
        <taxon>Agaricomycetidae</taxon>
        <taxon>Agaricales</taxon>
        <taxon>Agaricineae</taxon>
        <taxon>Agaricaceae</taxon>
        <taxon>Macrolepiota</taxon>
    </lineage>
</organism>
<keyword evidence="1" id="KW-0472">Membrane</keyword>
<keyword evidence="1" id="KW-0812">Transmembrane</keyword>
<keyword evidence="1" id="KW-1133">Transmembrane helix</keyword>
<sequence>SLIGYLVLLTDFTLLVPLAYTIGKRYGIENEALIGACFLPLGIGNAGVYTALLGAPLSGWISDKIVIRYKAKRGEWYPEDRLRASLFGCFIPITVLASALITKYIPGRLGLTLNLICLFTNGIGVDIALTPCGAYAVDVLHSHSAEVTAAINLVPRAFRGWMPGKDENSPYAKFTRDLGVFEQVKARNKFVLMYSLTVMQSLSVAHLPHP</sequence>
<evidence type="ECO:0000256" key="1">
    <source>
        <dbReference type="SAM" id="Phobius"/>
    </source>
</evidence>
<dbReference type="OrthoDB" id="3066029at2759"/>
<feature type="transmembrane region" description="Helical" evidence="1">
    <location>
        <begin position="6"/>
        <end position="23"/>
    </location>
</feature>
<comment type="caution">
    <text evidence="2">The sequence shown here is derived from an EMBL/GenBank/DDBJ whole genome shotgun (WGS) entry which is preliminary data.</text>
</comment>
<dbReference type="SUPFAM" id="SSF103473">
    <property type="entry name" value="MFS general substrate transporter"/>
    <property type="match status" value="1"/>
</dbReference>
<keyword evidence="3" id="KW-1185">Reference proteome</keyword>
<name>A0A9P6BXJ2_9AGAR</name>
<dbReference type="Gene3D" id="1.20.1250.20">
    <property type="entry name" value="MFS general substrate transporter like domains"/>
    <property type="match status" value="1"/>
</dbReference>
<feature type="transmembrane region" description="Helical" evidence="1">
    <location>
        <begin position="82"/>
        <end position="101"/>
    </location>
</feature>
<dbReference type="EMBL" id="MU151514">
    <property type="protein sequence ID" value="KAF9443137.1"/>
    <property type="molecule type" value="Genomic_DNA"/>
</dbReference>
<dbReference type="Proteomes" id="UP000807342">
    <property type="component" value="Unassembled WGS sequence"/>
</dbReference>
<protein>
    <submittedName>
        <fullName evidence="2">Uncharacterized protein</fullName>
    </submittedName>
</protein>
<feature type="transmembrane region" description="Helical" evidence="1">
    <location>
        <begin position="35"/>
        <end position="62"/>
    </location>
</feature>
<proteinExistence type="predicted"/>
<evidence type="ECO:0000313" key="2">
    <source>
        <dbReference type="EMBL" id="KAF9443137.1"/>
    </source>
</evidence>
<reference evidence="2" key="1">
    <citation type="submission" date="2020-11" db="EMBL/GenBank/DDBJ databases">
        <authorList>
            <consortium name="DOE Joint Genome Institute"/>
            <person name="Ahrendt S."/>
            <person name="Riley R."/>
            <person name="Andreopoulos W."/>
            <person name="Labutti K."/>
            <person name="Pangilinan J."/>
            <person name="Ruiz-Duenas F.J."/>
            <person name="Barrasa J.M."/>
            <person name="Sanchez-Garcia M."/>
            <person name="Camarero S."/>
            <person name="Miyauchi S."/>
            <person name="Serrano A."/>
            <person name="Linde D."/>
            <person name="Babiker R."/>
            <person name="Drula E."/>
            <person name="Ayuso-Fernandez I."/>
            <person name="Pacheco R."/>
            <person name="Padilla G."/>
            <person name="Ferreira P."/>
            <person name="Barriuso J."/>
            <person name="Kellner H."/>
            <person name="Castanera R."/>
            <person name="Alfaro M."/>
            <person name="Ramirez L."/>
            <person name="Pisabarro A.G."/>
            <person name="Kuo A."/>
            <person name="Tritt A."/>
            <person name="Lipzen A."/>
            <person name="He G."/>
            <person name="Yan M."/>
            <person name="Ng V."/>
            <person name="Cullen D."/>
            <person name="Martin F."/>
            <person name="Rosso M.-N."/>
            <person name="Henrissat B."/>
            <person name="Hibbett D."/>
            <person name="Martinez A.T."/>
            <person name="Grigoriev I.V."/>
        </authorList>
    </citation>
    <scope>NUCLEOTIDE SEQUENCE</scope>
    <source>
        <strain evidence="2">MF-IS2</strain>
    </source>
</reference>
<feature type="non-terminal residue" evidence="2">
    <location>
        <position position="1"/>
    </location>
</feature>
<evidence type="ECO:0000313" key="3">
    <source>
        <dbReference type="Proteomes" id="UP000807342"/>
    </source>
</evidence>
<dbReference type="InterPro" id="IPR036259">
    <property type="entry name" value="MFS_trans_sf"/>
</dbReference>
<accession>A0A9P6BXJ2</accession>